<evidence type="ECO:0000256" key="7">
    <source>
        <dbReference type="ARBA" id="ARBA00022737"/>
    </source>
</evidence>
<dbReference type="GO" id="GO:0046596">
    <property type="term" value="P:regulation of viral entry into host cell"/>
    <property type="evidence" value="ECO:0007669"/>
    <property type="project" value="Ensembl"/>
</dbReference>
<dbReference type="GO" id="GO:0002860">
    <property type="term" value="P:positive regulation of natural killer cell mediated cytotoxicity directed against tumor cell target"/>
    <property type="evidence" value="ECO:0007669"/>
    <property type="project" value="Ensembl"/>
</dbReference>
<evidence type="ECO:0000256" key="17">
    <source>
        <dbReference type="SAM" id="Phobius"/>
    </source>
</evidence>
<evidence type="ECO:0000259" key="19">
    <source>
        <dbReference type="PROSITE" id="PS50835"/>
    </source>
</evidence>
<dbReference type="GO" id="GO:0030382">
    <property type="term" value="P:sperm mitochondrion organization"/>
    <property type="evidence" value="ECO:0007669"/>
    <property type="project" value="Ensembl"/>
</dbReference>
<evidence type="ECO:0000256" key="8">
    <source>
        <dbReference type="ARBA" id="ARBA00022889"/>
    </source>
</evidence>
<organism evidence="20 21">
    <name type="scientific">Podarcis muralis</name>
    <name type="common">Wall lizard</name>
    <name type="synonym">Lacerta muralis</name>
    <dbReference type="NCBI Taxonomy" id="64176"/>
    <lineage>
        <taxon>Eukaryota</taxon>
        <taxon>Metazoa</taxon>
        <taxon>Chordata</taxon>
        <taxon>Craniata</taxon>
        <taxon>Vertebrata</taxon>
        <taxon>Euteleostomi</taxon>
        <taxon>Lepidosauria</taxon>
        <taxon>Squamata</taxon>
        <taxon>Bifurcata</taxon>
        <taxon>Unidentata</taxon>
        <taxon>Episquamata</taxon>
        <taxon>Laterata</taxon>
        <taxon>Lacertibaenia</taxon>
        <taxon>Lacertidae</taxon>
        <taxon>Podarcis</taxon>
    </lineage>
</organism>
<dbReference type="GO" id="GO:0005886">
    <property type="term" value="C:plasma membrane"/>
    <property type="evidence" value="ECO:0007669"/>
    <property type="project" value="UniProtKB-SubCell"/>
</dbReference>
<dbReference type="RefSeq" id="XP_028598059.1">
    <property type="nucleotide sequence ID" value="XM_028742226.1"/>
</dbReference>
<dbReference type="InterPro" id="IPR003599">
    <property type="entry name" value="Ig_sub"/>
</dbReference>
<dbReference type="InterPro" id="IPR036179">
    <property type="entry name" value="Ig-like_dom_sf"/>
</dbReference>
<dbReference type="FunFam" id="2.60.40.10:FF:000298">
    <property type="entry name" value="Nectin cell adhesion molecule 3"/>
    <property type="match status" value="1"/>
</dbReference>
<proteinExistence type="inferred from homology"/>
<dbReference type="Gene3D" id="2.60.40.10">
    <property type="entry name" value="Immunoglobulins"/>
    <property type="match status" value="3"/>
</dbReference>
<dbReference type="GO" id="GO:0009986">
    <property type="term" value="C:cell surface"/>
    <property type="evidence" value="ECO:0007669"/>
    <property type="project" value="Ensembl"/>
</dbReference>
<evidence type="ECO:0000256" key="9">
    <source>
        <dbReference type="ARBA" id="ARBA00022949"/>
    </source>
</evidence>
<dbReference type="GO" id="GO:0042803">
    <property type="term" value="F:protein homodimerization activity"/>
    <property type="evidence" value="ECO:0007669"/>
    <property type="project" value="Ensembl"/>
</dbReference>
<evidence type="ECO:0000313" key="21">
    <source>
        <dbReference type="Proteomes" id="UP000472272"/>
    </source>
</evidence>
<evidence type="ECO:0000256" key="16">
    <source>
        <dbReference type="SAM" id="MobiDB-lite"/>
    </source>
</evidence>
<dbReference type="GeneID" id="114603334"/>
<keyword evidence="8" id="KW-0130">Cell adhesion</keyword>
<feature type="compositionally biased region" description="Basic and acidic residues" evidence="16">
    <location>
        <begin position="453"/>
        <end position="462"/>
    </location>
</feature>
<dbReference type="GO" id="GO:0050862">
    <property type="term" value="P:positive regulation of T cell receptor signaling pathway"/>
    <property type="evidence" value="ECO:0007669"/>
    <property type="project" value="Ensembl"/>
</dbReference>
<dbReference type="OrthoDB" id="6413693at2759"/>
<feature type="domain" description="Ig-like" evidence="19">
    <location>
        <begin position="238"/>
        <end position="322"/>
    </location>
</feature>
<dbReference type="AlphaFoldDB" id="A0A670ISN3"/>
<dbReference type="InterPro" id="IPR013783">
    <property type="entry name" value="Ig-like_fold"/>
</dbReference>
<dbReference type="GO" id="GO:0046814">
    <property type="term" value="P:coreceptor-mediated virion attachment to host cell"/>
    <property type="evidence" value="ECO:0007669"/>
    <property type="project" value="Ensembl"/>
</dbReference>
<feature type="domain" description="Ig-like" evidence="19">
    <location>
        <begin position="140"/>
        <end position="231"/>
    </location>
</feature>
<comment type="similarity">
    <text evidence="3">Belongs to the nectin family.</text>
</comment>
<feature type="domain" description="Ig-like" evidence="19">
    <location>
        <begin position="37"/>
        <end position="138"/>
    </location>
</feature>
<dbReference type="GO" id="GO:0002891">
    <property type="term" value="P:positive regulation of immunoglobulin mediated immune response"/>
    <property type="evidence" value="ECO:0007669"/>
    <property type="project" value="Ensembl"/>
</dbReference>
<dbReference type="InterPro" id="IPR013162">
    <property type="entry name" value="CD80_C2-set"/>
</dbReference>
<reference evidence="20 21" key="1">
    <citation type="journal article" date="2019" name="Proc. Natl. Acad. Sci. U.S.A.">
        <title>Regulatory changes in pterin and carotenoid genes underlie balanced color polymorphisms in the wall lizard.</title>
        <authorList>
            <person name="Andrade P."/>
            <person name="Pinho C."/>
            <person name="Perez I de Lanuza G."/>
            <person name="Afonso S."/>
            <person name="Brejcha J."/>
            <person name="Rubin C.J."/>
            <person name="Wallerman O."/>
            <person name="Pereira P."/>
            <person name="Sabatino S.J."/>
            <person name="Bellati A."/>
            <person name="Pellitteri-Rosa D."/>
            <person name="Bosakova Z."/>
            <person name="Bunikis I."/>
            <person name="Carretero M.A."/>
            <person name="Feiner N."/>
            <person name="Marsik P."/>
            <person name="Pauperio F."/>
            <person name="Salvi D."/>
            <person name="Soler L."/>
            <person name="While G.M."/>
            <person name="Uller T."/>
            <person name="Font E."/>
            <person name="Andersson L."/>
            <person name="Carneiro M."/>
        </authorList>
    </citation>
    <scope>NUCLEOTIDE SEQUENCE</scope>
</reference>
<feature type="compositionally biased region" description="Acidic residues" evidence="16">
    <location>
        <begin position="407"/>
        <end position="419"/>
    </location>
</feature>
<reference evidence="20" key="2">
    <citation type="submission" date="2025-08" db="UniProtKB">
        <authorList>
            <consortium name="Ensembl"/>
        </authorList>
    </citation>
    <scope>IDENTIFICATION</scope>
</reference>
<keyword evidence="14" id="KW-0393">Immunoglobulin domain</keyword>
<feature type="signal peptide" evidence="18">
    <location>
        <begin position="1"/>
        <end position="23"/>
    </location>
</feature>
<dbReference type="SMART" id="SM00409">
    <property type="entry name" value="IG"/>
    <property type="match status" value="2"/>
</dbReference>
<feature type="transmembrane region" description="Helical" evidence="17">
    <location>
        <begin position="337"/>
        <end position="360"/>
    </location>
</feature>
<keyword evidence="21" id="KW-1185">Reference proteome</keyword>
<evidence type="ECO:0000256" key="14">
    <source>
        <dbReference type="ARBA" id="ARBA00023319"/>
    </source>
</evidence>
<keyword evidence="12" id="KW-1015">Disulfide bond</keyword>
<dbReference type="CTD" id="5819"/>
<dbReference type="Pfam" id="PF08205">
    <property type="entry name" value="C2-set_2"/>
    <property type="match status" value="1"/>
</dbReference>
<feature type="region of interest" description="Disordered" evidence="16">
    <location>
        <begin position="367"/>
        <end position="462"/>
    </location>
</feature>
<evidence type="ECO:0000256" key="5">
    <source>
        <dbReference type="ARBA" id="ARBA00022692"/>
    </source>
</evidence>
<dbReference type="SUPFAM" id="SSF48726">
    <property type="entry name" value="Immunoglobulin"/>
    <property type="match status" value="3"/>
</dbReference>
<dbReference type="GO" id="GO:0045953">
    <property type="term" value="P:negative regulation of natural killer cell mediated cytotoxicity"/>
    <property type="evidence" value="ECO:0007669"/>
    <property type="project" value="Ensembl"/>
</dbReference>
<evidence type="ECO:0000256" key="13">
    <source>
        <dbReference type="ARBA" id="ARBA00023180"/>
    </source>
</evidence>
<evidence type="ECO:0000256" key="15">
    <source>
        <dbReference type="ARBA" id="ARBA00082570"/>
    </source>
</evidence>
<evidence type="ECO:0000256" key="1">
    <source>
        <dbReference type="ARBA" id="ARBA00004251"/>
    </source>
</evidence>
<dbReference type="GO" id="GO:0042267">
    <property type="term" value="P:natural killer cell mediated cytotoxicity"/>
    <property type="evidence" value="ECO:0007669"/>
    <property type="project" value="Ensembl"/>
</dbReference>
<dbReference type="GO" id="GO:0019064">
    <property type="term" value="P:fusion of virus membrane with host plasma membrane"/>
    <property type="evidence" value="ECO:0007669"/>
    <property type="project" value="Ensembl"/>
</dbReference>
<dbReference type="GO" id="GO:0001675">
    <property type="term" value="P:acrosome assembly"/>
    <property type="evidence" value="ECO:0007669"/>
    <property type="project" value="Ensembl"/>
</dbReference>
<evidence type="ECO:0000256" key="12">
    <source>
        <dbReference type="ARBA" id="ARBA00023157"/>
    </source>
</evidence>
<keyword evidence="13" id="KW-0325">Glycoprotein</keyword>
<accession>A0A670ISN3</accession>
<dbReference type="PANTHER" id="PTHR47387">
    <property type="entry name" value="NECTIN-2"/>
    <property type="match status" value="1"/>
</dbReference>
<keyword evidence="10 17" id="KW-1133">Transmembrane helix</keyword>
<dbReference type="GO" id="GO:0007156">
    <property type="term" value="P:homophilic cell adhesion via plasma membrane adhesion molecules"/>
    <property type="evidence" value="ECO:0007669"/>
    <property type="project" value="Ensembl"/>
</dbReference>
<dbReference type="GO" id="GO:0051654">
    <property type="term" value="P:establishment of mitochondrion localization"/>
    <property type="evidence" value="ECO:0007669"/>
    <property type="project" value="Ensembl"/>
</dbReference>
<keyword evidence="5 17" id="KW-0812">Transmembrane</keyword>
<dbReference type="PANTHER" id="PTHR47387:SF1">
    <property type="entry name" value="NECTIN-2"/>
    <property type="match status" value="1"/>
</dbReference>
<dbReference type="SMART" id="SM00406">
    <property type="entry name" value="IGv"/>
    <property type="match status" value="1"/>
</dbReference>
<dbReference type="GO" id="GO:0009566">
    <property type="term" value="P:fertilization"/>
    <property type="evidence" value="ECO:0007669"/>
    <property type="project" value="Ensembl"/>
</dbReference>
<dbReference type="InterPro" id="IPR007110">
    <property type="entry name" value="Ig-like_dom"/>
</dbReference>
<comment type="subcellular location">
    <subcellularLocation>
        <location evidence="2">Cell junction</location>
        <location evidence="2">Adherens junction</location>
    </subcellularLocation>
    <subcellularLocation>
        <location evidence="1">Cell membrane</location>
        <topology evidence="1">Single-pass type I membrane protein</topology>
    </subcellularLocation>
</comment>
<evidence type="ECO:0000256" key="18">
    <source>
        <dbReference type="SAM" id="SignalP"/>
    </source>
</evidence>
<evidence type="ECO:0000256" key="3">
    <source>
        <dbReference type="ARBA" id="ARBA00007810"/>
    </source>
</evidence>
<reference evidence="20" key="3">
    <citation type="submission" date="2025-09" db="UniProtKB">
        <authorList>
            <consortium name="Ensembl"/>
        </authorList>
    </citation>
    <scope>IDENTIFICATION</scope>
</reference>
<dbReference type="Proteomes" id="UP000472272">
    <property type="component" value="Chromosome 8"/>
</dbReference>
<dbReference type="GO" id="GO:0005915">
    <property type="term" value="C:zonula adherens"/>
    <property type="evidence" value="ECO:0007669"/>
    <property type="project" value="Ensembl"/>
</dbReference>
<keyword evidence="4" id="KW-1003">Cell membrane</keyword>
<dbReference type="OMA" id="PYGYAPR"/>
<evidence type="ECO:0000256" key="4">
    <source>
        <dbReference type="ARBA" id="ARBA00022475"/>
    </source>
</evidence>
<gene>
    <name evidence="20" type="primary">NECTIN2</name>
</gene>
<dbReference type="GO" id="GO:0042271">
    <property type="term" value="P:susceptibility to natural killer cell mediated cytotoxicity"/>
    <property type="evidence" value="ECO:0007669"/>
    <property type="project" value="Ensembl"/>
</dbReference>
<name>A0A670ISN3_PODMU</name>
<evidence type="ECO:0000256" key="2">
    <source>
        <dbReference type="ARBA" id="ARBA00004536"/>
    </source>
</evidence>
<dbReference type="Pfam" id="PF13927">
    <property type="entry name" value="Ig_3"/>
    <property type="match status" value="1"/>
</dbReference>
<dbReference type="InterPro" id="IPR013106">
    <property type="entry name" value="Ig_V-set"/>
</dbReference>
<evidence type="ECO:0000256" key="11">
    <source>
        <dbReference type="ARBA" id="ARBA00023136"/>
    </source>
</evidence>
<dbReference type="GO" id="GO:0060370">
    <property type="term" value="P:susceptibility to T cell mediated cytotoxicity"/>
    <property type="evidence" value="ECO:0007669"/>
    <property type="project" value="Ensembl"/>
</dbReference>
<dbReference type="GO" id="GO:0048018">
    <property type="term" value="F:receptor ligand activity"/>
    <property type="evidence" value="ECO:0007669"/>
    <property type="project" value="Ensembl"/>
</dbReference>
<keyword evidence="11 17" id="KW-0472">Membrane</keyword>
<dbReference type="GO" id="GO:0050839">
    <property type="term" value="F:cell adhesion molecule binding"/>
    <property type="evidence" value="ECO:0007669"/>
    <property type="project" value="Ensembl"/>
</dbReference>
<dbReference type="GO" id="GO:0051649">
    <property type="term" value="P:establishment of localization in cell"/>
    <property type="evidence" value="ECO:0007669"/>
    <property type="project" value="Ensembl"/>
</dbReference>
<feature type="chain" id="PRO_5025634863" description="Nectin cell adhesion molecule 3" evidence="18">
    <location>
        <begin position="24"/>
        <end position="476"/>
    </location>
</feature>
<evidence type="ECO:0000256" key="10">
    <source>
        <dbReference type="ARBA" id="ARBA00022989"/>
    </source>
</evidence>
<evidence type="ECO:0000256" key="6">
    <source>
        <dbReference type="ARBA" id="ARBA00022729"/>
    </source>
</evidence>
<dbReference type="Ensembl" id="ENSPMRT00000016055.1">
    <property type="protein sequence ID" value="ENSPMRP00000015025.1"/>
    <property type="gene ID" value="ENSPMRG00000010029.1"/>
</dbReference>
<dbReference type="PROSITE" id="PS50835">
    <property type="entry name" value="IG_LIKE"/>
    <property type="match status" value="3"/>
</dbReference>
<dbReference type="GO" id="GO:0033005">
    <property type="term" value="P:positive regulation of mast cell activation"/>
    <property type="evidence" value="ECO:0007669"/>
    <property type="project" value="Ensembl"/>
</dbReference>
<sequence>MGAPWSSCAFASLLFCLLSAAITQRVKVLDEVTGYLGQEVTLPCTFVPTGNEIKVSQVTWMQEAAGRKQNVAVFHPDHEPSYPLETERGRLRFKTQTLEDATLIIGPLRMADEGTYFCEFATYPSGNEGGITNLVVLAKPTNTAEAQEVKASNLELPVAVCISNRGKPPARITWQSGLNGNATVSEVTNADGTVTVTSYYRMVPTKEANGQRITCIVEHKTQPQPEALPVVLSILYPPEVTIEGYDDNWYLSRNEAMLKCTAKGNPPPTKFIWSTANGPLPKTVEVQGDILLVRNVDASVNTTFRCQATNRVGQVSTDQAIYVRDQPAKRQSSSAGALAGSIVGGILALALLGAIVFFAVRRHRHRGTKGSYDPKTRVFGNGTAPPPARDFTELDRPLKAAPGKGQEDEDEYDEEDECEERLPPYGYPSHRLEGDEEQYDQLGPMLRLSSPHHGYDFDDMESQHDGSIISKTAVYV</sequence>
<evidence type="ECO:0000313" key="20">
    <source>
        <dbReference type="Ensembl" id="ENSPMRP00000015025.1"/>
    </source>
</evidence>
<dbReference type="InterPro" id="IPR052659">
    <property type="entry name" value="Nectin/PVR"/>
</dbReference>
<keyword evidence="9" id="KW-0965">Cell junction</keyword>
<dbReference type="GO" id="GO:0044782">
    <property type="term" value="P:cilium organization"/>
    <property type="evidence" value="ECO:0007669"/>
    <property type="project" value="Ensembl"/>
</dbReference>
<keyword evidence="6 18" id="KW-0732">Signal</keyword>
<dbReference type="GO" id="GO:0007010">
    <property type="term" value="P:cytoskeleton organization"/>
    <property type="evidence" value="ECO:0007669"/>
    <property type="project" value="Ensembl"/>
</dbReference>
<keyword evidence="7" id="KW-0677">Repeat</keyword>
<dbReference type="GO" id="GO:0007289">
    <property type="term" value="P:spermatid nucleus differentiation"/>
    <property type="evidence" value="ECO:0007669"/>
    <property type="project" value="Ensembl"/>
</dbReference>
<dbReference type="FunFam" id="2.60.40.10:FF:000304">
    <property type="entry name" value="Nectin cell adhesion molecule 1"/>
    <property type="match status" value="1"/>
</dbReference>
<dbReference type="Pfam" id="PF07686">
    <property type="entry name" value="V-set"/>
    <property type="match status" value="1"/>
</dbReference>
<dbReference type="GeneTree" id="ENSGT00940000161167"/>
<protein>
    <recommendedName>
        <fullName evidence="15">Nectin cell adhesion molecule 3</fullName>
    </recommendedName>
</protein>
<dbReference type="CDD" id="cd12087">
    <property type="entry name" value="TM_EGFR-like"/>
    <property type="match status" value="1"/>
</dbReference>
<dbReference type="GO" id="GO:0044291">
    <property type="term" value="C:cell-cell contact zone"/>
    <property type="evidence" value="ECO:0007669"/>
    <property type="project" value="Ensembl"/>
</dbReference>